<proteinExistence type="predicted"/>
<protein>
    <submittedName>
        <fullName evidence="1">Isochorismatase family protein</fullName>
    </submittedName>
</protein>
<name>A0A849L5A4_9RHOB</name>
<evidence type="ECO:0000313" key="2">
    <source>
        <dbReference type="Proteomes" id="UP000572377"/>
    </source>
</evidence>
<organism evidence="1 2">
    <name type="scientific">Halovulum dunhuangense</name>
    <dbReference type="NCBI Taxonomy" id="1505036"/>
    <lineage>
        <taxon>Bacteria</taxon>
        <taxon>Pseudomonadati</taxon>
        <taxon>Pseudomonadota</taxon>
        <taxon>Alphaproteobacteria</taxon>
        <taxon>Rhodobacterales</taxon>
        <taxon>Paracoccaceae</taxon>
        <taxon>Halovulum</taxon>
    </lineage>
</organism>
<evidence type="ECO:0000313" key="1">
    <source>
        <dbReference type="EMBL" id="NNU81443.1"/>
    </source>
</evidence>
<dbReference type="RefSeq" id="WP_171326285.1">
    <property type="nucleotide sequence ID" value="NZ_JABFBC010000002.1"/>
</dbReference>
<comment type="caution">
    <text evidence="1">The sequence shown here is derived from an EMBL/GenBank/DDBJ whole genome shotgun (WGS) entry which is preliminary data.</text>
</comment>
<dbReference type="Proteomes" id="UP000572377">
    <property type="component" value="Unassembled WGS sequence"/>
</dbReference>
<keyword evidence="2" id="KW-1185">Reference proteome</keyword>
<sequence>MSIIIRPSQGVFQRTMPLVVVFGAWRSVDGDTPLDAADHDTITRCVSVARRLQMPLAFSRAMKPERDRRAGGVWLPECRPRVTDRVFDHPRGSCFENRDFEHVFRSITQRDIYLVGPRFDSSLRATLRDTRGHERPVKVVIAAHPLQNCSTAPEFRAAIFRATAVSDADRDICVEDWERSFCSVEHLMAQ</sequence>
<dbReference type="InterPro" id="IPR036380">
    <property type="entry name" value="Isochorismatase-like_sf"/>
</dbReference>
<gene>
    <name evidence="1" type="ORF">HMH01_13455</name>
</gene>
<dbReference type="SUPFAM" id="SSF52499">
    <property type="entry name" value="Isochorismatase-like hydrolases"/>
    <property type="match status" value="1"/>
</dbReference>
<dbReference type="Gene3D" id="3.40.50.850">
    <property type="entry name" value="Isochorismatase-like"/>
    <property type="match status" value="1"/>
</dbReference>
<accession>A0A849L5A4</accession>
<dbReference type="AlphaFoldDB" id="A0A849L5A4"/>
<dbReference type="EMBL" id="JABFBC010000002">
    <property type="protein sequence ID" value="NNU81443.1"/>
    <property type="molecule type" value="Genomic_DNA"/>
</dbReference>
<reference evidence="1 2" key="1">
    <citation type="submission" date="2020-05" db="EMBL/GenBank/DDBJ databases">
        <title>Gimesia benthica sp. nov., a novel planctomycete isolated from a deep-sea water sample of the Northwest Indian Ocean.</title>
        <authorList>
            <person name="Wang J."/>
            <person name="Ruan C."/>
            <person name="Song L."/>
            <person name="Zhu Y."/>
            <person name="Li A."/>
            <person name="Zheng X."/>
            <person name="Wang L."/>
            <person name="Lu Z."/>
            <person name="Huang Y."/>
            <person name="Du W."/>
            <person name="Zhou Y."/>
            <person name="Huang L."/>
            <person name="Dai X."/>
        </authorList>
    </citation>
    <scope>NUCLEOTIDE SEQUENCE [LARGE SCALE GENOMIC DNA]</scope>
    <source>
        <strain evidence="1 2">YYQ-30</strain>
    </source>
</reference>